<organism evidence="2 3">
    <name type="scientific">Candidula unifasciata</name>
    <dbReference type="NCBI Taxonomy" id="100452"/>
    <lineage>
        <taxon>Eukaryota</taxon>
        <taxon>Metazoa</taxon>
        <taxon>Spiralia</taxon>
        <taxon>Lophotrochozoa</taxon>
        <taxon>Mollusca</taxon>
        <taxon>Gastropoda</taxon>
        <taxon>Heterobranchia</taxon>
        <taxon>Euthyneura</taxon>
        <taxon>Panpulmonata</taxon>
        <taxon>Eupulmonata</taxon>
        <taxon>Stylommatophora</taxon>
        <taxon>Helicina</taxon>
        <taxon>Helicoidea</taxon>
        <taxon>Geomitridae</taxon>
        <taxon>Candidula</taxon>
    </lineage>
</organism>
<dbReference type="SUPFAM" id="SSF52402">
    <property type="entry name" value="Adenine nucleotide alpha hydrolases-like"/>
    <property type="match status" value="1"/>
</dbReference>
<dbReference type="PANTHER" id="PTHR31964:SF113">
    <property type="entry name" value="USPA DOMAIN-CONTAINING PROTEIN"/>
    <property type="match status" value="1"/>
</dbReference>
<evidence type="ECO:0000259" key="1">
    <source>
        <dbReference type="Pfam" id="PF00582"/>
    </source>
</evidence>
<name>A0A8S3ZE87_9EUPU</name>
<dbReference type="PANTHER" id="PTHR31964">
    <property type="entry name" value="ADENINE NUCLEOTIDE ALPHA HYDROLASES-LIKE SUPERFAMILY PROTEIN"/>
    <property type="match status" value="1"/>
</dbReference>
<dbReference type="Gene3D" id="3.40.50.620">
    <property type="entry name" value="HUPs"/>
    <property type="match status" value="1"/>
</dbReference>
<dbReference type="PRINTS" id="PR01438">
    <property type="entry name" value="UNVRSLSTRESS"/>
</dbReference>
<dbReference type="CDD" id="cd23659">
    <property type="entry name" value="USP_At3g01520-like"/>
    <property type="match status" value="1"/>
</dbReference>
<keyword evidence="3" id="KW-1185">Reference proteome</keyword>
<proteinExistence type="predicted"/>
<reference evidence="2" key="1">
    <citation type="submission" date="2021-04" db="EMBL/GenBank/DDBJ databases">
        <authorList>
            <consortium name="Molecular Ecology Group"/>
        </authorList>
    </citation>
    <scope>NUCLEOTIDE SEQUENCE</scope>
</reference>
<dbReference type="InterPro" id="IPR006015">
    <property type="entry name" value="Universal_stress_UspA"/>
</dbReference>
<comment type="caution">
    <text evidence="2">The sequence shown here is derived from an EMBL/GenBank/DDBJ whole genome shotgun (WGS) entry which is preliminary data.</text>
</comment>
<dbReference type="EMBL" id="CAJHNH020002269">
    <property type="protein sequence ID" value="CAG5126145.1"/>
    <property type="molecule type" value="Genomic_DNA"/>
</dbReference>
<gene>
    <name evidence="2" type="ORF">CUNI_LOCUS11703</name>
</gene>
<dbReference type="Proteomes" id="UP000678393">
    <property type="component" value="Unassembled WGS sequence"/>
</dbReference>
<feature type="domain" description="UspA" evidence="1">
    <location>
        <begin position="7"/>
        <end position="146"/>
    </location>
</feature>
<dbReference type="OrthoDB" id="843225at2759"/>
<dbReference type="Pfam" id="PF00582">
    <property type="entry name" value="Usp"/>
    <property type="match status" value="1"/>
</dbReference>
<accession>A0A8S3ZE87</accession>
<evidence type="ECO:0000313" key="3">
    <source>
        <dbReference type="Proteomes" id="UP000678393"/>
    </source>
</evidence>
<protein>
    <recommendedName>
        <fullName evidence="1">UspA domain-containing protein</fullName>
    </recommendedName>
</protein>
<dbReference type="AlphaFoldDB" id="A0A8S3ZE87"/>
<dbReference type="InterPro" id="IPR006016">
    <property type="entry name" value="UspA"/>
</dbReference>
<evidence type="ECO:0000313" key="2">
    <source>
        <dbReference type="EMBL" id="CAG5126145.1"/>
    </source>
</evidence>
<sequence>MGRIDIIAIDGSPQSRYAFDWYLENLYREGNTVVLAHVVEYGINIGLPGIAADVEGICAAVKRKNDEVEAMSEEFMSILRAKTIPAKRLILNGNRPGEEIVKAAADEGAELIIMGTRGLGKIRRTFLGSVSEHVIHHAHCPVTIVRQSEKPSP</sequence>
<dbReference type="InterPro" id="IPR014729">
    <property type="entry name" value="Rossmann-like_a/b/a_fold"/>
</dbReference>